<name>A0AAV7K5S4_9METZ</name>
<reference evidence="3 4" key="1">
    <citation type="journal article" date="2023" name="BMC Biol.">
        <title>The compact genome of the sponge Oopsacas minuta (Hexactinellida) is lacking key metazoan core genes.</title>
        <authorList>
            <person name="Santini S."/>
            <person name="Schenkelaars Q."/>
            <person name="Jourda C."/>
            <person name="Duchesne M."/>
            <person name="Belahbib H."/>
            <person name="Rocher C."/>
            <person name="Selva M."/>
            <person name="Riesgo A."/>
            <person name="Vervoort M."/>
            <person name="Leys S.P."/>
            <person name="Kodjabachian L."/>
            <person name="Le Bivic A."/>
            <person name="Borchiellini C."/>
            <person name="Claverie J.M."/>
            <person name="Renard E."/>
        </authorList>
    </citation>
    <scope>NUCLEOTIDE SEQUENCE [LARGE SCALE GENOMIC DNA]</scope>
    <source>
        <strain evidence="3">SPO-2</strain>
    </source>
</reference>
<dbReference type="Proteomes" id="UP001165289">
    <property type="component" value="Unassembled WGS sequence"/>
</dbReference>
<dbReference type="PANTHER" id="PTHR24104">
    <property type="entry name" value="E3 UBIQUITIN-PROTEIN LIGASE NHLRC1-RELATED"/>
    <property type="match status" value="1"/>
</dbReference>
<dbReference type="InterPro" id="IPR011042">
    <property type="entry name" value="6-blade_b-propeller_TolB-like"/>
</dbReference>
<dbReference type="GO" id="GO:0000209">
    <property type="term" value="P:protein polyubiquitination"/>
    <property type="evidence" value="ECO:0007669"/>
    <property type="project" value="TreeGrafter"/>
</dbReference>
<keyword evidence="1" id="KW-0677">Repeat</keyword>
<dbReference type="PROSITE" id="PS51125">
    <property type="entry name" value="NHL"/>
    <property type="match status" value="1"/>
</dbReference>
<dbReference type="EMBL" id="JAKMXF010000144">
    <property type="protein sequence ID" value="KAI6656609.1"/>
    <property type="molecule type" value="Genomic_DNA"/>
</dbReference>
<proteinExistence type="predicted"/>
<gene>
    <name evidence="3" type="ORF">LOD99_1404</name>
</gene>
<keyword evidence="4" id="KW-1185">Reference proteome</keyword>
<sequence>MNSLVKLYIAELFRRLAMAYKSFKSVSNDPYLEQLSAIRQDVLSKFSSLYQTLKMREIEIFAEIDRLEAEYKGYYSESESKLKEFYKMKKYADEAIKDNETQSRFLAYIDTNLCRIKNTQKDLTSWTLLSVKWGPSGHDDIVNLINQITITLTQDERSTDTNTTMDNLYSKRCPILRGGKIGSIKKFGDIVHPNHLAIDQNTGNIYVADSKKNSVHVFTKEAKYLYVVPQDFRVPRAICCRNNLLYVVENDFNAKFVCFKVLNFDGFLQNQAVLKFGKDLGEFKIVPSFDISEKDEWYVCDLKANRIQIFSNKLEFLCVFGNDRLHAPTSVRVHMSEIFVLESPTYDIAPLSMKGGCSIKVFNEYASLLYVIPLKDVKEAWYFDVDASRRLVVSDIFANCIRVLNKSGDILHKIGGKGNKEVKLNQPKGVIYTTDGDIVCVCMNESGCLQLF</sequence>
<dbReference type="GO" id="GO:0061630">
    <property type="term" value="F:ubiquitin protein ligase activity"/>
    <property type="evidence" value="ECO:0007669"/>
    <property type="project" value="TreeGrafter"/>
</dbReference>
<dbReference type="InterPro" id="IPR050952">
    <property type="entry name" value="TRIM-NHL_E3_ligases"/>
</dbReference>
<dbReference type="GO" id="GO:0043161">
    <property type="term" value="P:proteasome-mediated ubiquitin-dependent protein catabolic process"/>
    <property type="evidence" value="ECO:0007669"/>
    <property type="project" value="TreeGrafter"/>
</dbReference>
<evidence type="ECO:0000256" key="2">
    <source>
        <dbReference type="PROSITE-ProRule" id="PRU00504"/>
    </source>
</evidence>
<organism evidence="3 4">
    <name type="scientific">Oopsacas minuta</name>
    <dbReference type="NCBI Taxonomy" id="111878"/>
    <lineage>
        <taxon>Eukaryota</taxon>
        <taxon>Metazoa</taxon>
        <taxon>Porifera</taxon>
        <taxon>Hexactinellida</taxon>
        <taxon>Hexasterophora</taxon>
        <taxon>Lyssacinosida</taxon>
        <taxon>Leucopsacidae</taxon>
        <taxon>Oopsacas</taxon>
    </lineage>
</organism>
<dbReference type="GO" id="GO:0008270">
    <property type="term" value="F:zinc ion binding"/>
    <property type="evidence" value="ECO:0007669"/>
    <property type="project" value="UniProtKB-KW"/>
</dbReference>
<dbReference type="PANTHER" id="PTHR24104:SF25">
    <property type="entry name" value="PROTEIN LIN-41"/>
    <property type="match status" value="1"/>
</dbReference>
<feature type="repeat" description="NHL" evidence="2">
    <location>
        <begin position="178"/>
        <end position="221"/>
    </location>
</feature>
<dbReference type="SUPFAM" id="SSF101898">
    <property type="entry name" value="NHL repeat"/>
    <property type="match status" value="1"/>
</dbReference>
<dbReference type="Pfam" id="PF01436">
    <property type="entry name" value="NHL"/>
    <property type="match status" value="1"/>
</dbReference>
<accession>A0AAV7K5S4</accession>
<evidence type="ECO:0000313" key="3">
    <source>
        <dbReference type="EMBL" id="KAI6656609.1"/>
    </source>
</evidence>
<evidence type="ECO:0000256" key="1">
    <source>
        <dbReference type="ARBA" id="ARBA00022737"/>
    </source>
</evidence>
<dbReference type="InterPro" id="IPR001258">
    <property type="entry name" value="NHL_repeat"/>
</dbReference>
<evidence type="ECO:0000313" key="4">
    <source>
        <dbReference type="Proteomes" id="UP001165289"/>
    </source>
</evidence>
<comment type="caution">
    <text evidence="3">The sequence shown here is derived from an EMBL/GenBank/DDBJ whole genome shotgun (WGS) entry which is preliminary data.</text>
</comment>
<dbReference type="Gene3D" id="2.120.10.30">
    <property type="entry name" value="TolB, C-terminal domain"/>
    <property type="match status" value="1"/>
</dbReference>
<dbReference type="AlphaFoldDB" id="A0AAV7K5S4"/>
<protein>
    <submittedName>
        <fullName evidence="3">Outer membrane phospholipase A</fullName>
    </submittedName>
</protein>